<evidence type="ECO:0000313" key="2">
    <source>
        <dbReference type="Proteomes" id="UP000277671"/>
    </source>
</evidence>
<sequence>MLRDDQRVAIPRFGLGLTLLTPGLAIDLADGGGAARVVCSFAVTGRRTDG</sequence>
<organism evidence="1 2">
    <name type="scientific">Micromonospora pisi</name>
    <dbReference type="NCBI Taxonomy" id="589240"/>
    <lineage>
        <taxon>Bacteria</taxon>
        <taxon>Bacillati</taxon>
        <taxon>Actinomycetota</taxon>
        <taxon>Actinomycetes</taxon>
        <taxon>Micromonosporales</taxon>
        <taxon>Micromonosporaceae</taxon>
        <taxon>Micromonospora</taxon>
    </lineage>
</organism>
<dbReference type="AlphaFoldDB" id="A0A495JQZ6"/>
<accession>A0A495JQZ6</accession>
<name>A0A495JQZ6_9ACTN</name>
<gene>
    <name evidence="1" type="ORF">BDK92_5788</name>
</gene>
<comment type="caution">
    <text evidence="1">The sequence shown here is derived from an EMBL/GenBank/DDBJ whole genome shotgun (WGS) entry which is preliminary data.</text>
</comment>
<protein>
    <submittedName>
        <fullName evidence="1">Uncharacterized protein</fullName>
    </submittedName>
</protein>
<reference evidence="1 2" key="1">
    <citation type="submission" date="2018-10" db="EMBL/GenBank/DDBJ databases">
        <title>Sequencing the genomes of 1000 actinobacteria strains.</title>
        <authorList>
            <person name="Klenk H.-P."/>
        </authorList>
    </citation>
    <scope>NUCLEOTIDE SEQUENCE [LARGE SCALE GENOMIC DNA]</scope>
    <source>
        <strain evidence="1 2">DSM 45175</strain>
    </source>
</reference>
<dbReference type="Proteomes" id="UP000277671">
    <property type="component" value="Unassembled WGS sequence"/>
</dbReference>
<dbReference type="EMBL" id="RBKT01000001">
    <property type="protein sequence ID" value="RKR91393.1"/>
    <property type="molecule type" value="Genomic_DNA"/>
</dbReference>
<evidence type="ECO:0000313" key="1">
    <source>
        <dbReference type="EMBL" id="RKR91393.1"/>
    </source>
</evidence>
<proteinExistence type="predicted"/>
<keyword evidence="2" id="KW-1185">Reference proteome</keyword>
<dbReference type="RefSeq" id="WP_170208720.1">
    <property type="nucleotide sequence ID" value="NZ_RBKT01000001.1"/>
</dbReference>